<feature type="compositionally biased region" description="Low complexity" evidence="2">
    <location>
        <begin position="97"/>
        <end position="108"/>
    </location>
</feature>
<dbReference type="HOGENOM" id="CLU_997673_0_0_1"/>
<evidence type="ECO:0000313" key="5">
    <source>
        <dbReference type="EMBL" id="KIK56365.1"/>
    </source>
</evidence>
<dbReference type="InterPro" id="IPR013087">
    <property type="entry name" value="Znf_C2H2_type"/>
</dbReference>
<feature type="compositionally biased region" description="Basic residues" evidence="2">
    <location>
        <begin position="80"/>
        <end position="89"/>
    </location>
</feature>
<feature type="transmembrane region" description="Helical" evidence="3">
    <location>
        <begin position="244"/>
        <end position="266"/>
    </location>
</feature>
<feature type="domain" description="C2H2-type" evidence="4">
    <location>
        <begin position="19"/>
        <end position="48"/>
    </location>
</feature>
<keyword evidence="1" id="KW-0863">Zinc-finger</keyword>
<reference evidence="5 6" key="1">
    <citation type="submission" date="2014-04" db="EMBL/GenBank/DDBJ databases">
        <title>Evolutionary Origins and Diversification of the Mycorrhizal Mutualists.</title>
        <authorList>
            <consortium name="DOE Joint Genome Institute"/>
            <consortium name="Mycorrhizal Genomics Consortium"/>
            <person name="Kohler A."/>
            <person name="Kuo A."/>
            <person name="Nagy L.G."/>
            <person name="Floudas D."/>
            <person name="Copeland A."/>
            <person name="Barry K.W."/>
            <person name="Cichocki N."/>
            <person name="Veneault-Fourrey C."/>
            <person name="LaButti K."/>
            <person name="Lindquist E.A."/>
            <person name="Lipzen A."/>
            <person name="Lundell T."/>
            <person name="Morin E."/>
            <person name="Murat C."/>
            <person name="Riley R."/>
            <person name="Ohm R."/>
            <person name="Sun H."/>
            <person name="Tunlid A."/>
            <person name="Henrissat B."/>
            <person name="Grigoriev I.V."/>
            <person name="Hibbett D.S."/>
            <person name="Martin F."/>
        </authorList>
    </citation>
    <scope>NUCLEOTIDE SEQUENCE [LARGE SCALE GENOMIC DNA]</scope>
    <source>
        <strain evidence="5 6">FD-317 M1</strain>
    </source>
</reference>
<evidence type="ECO:0000256" key="1">
    <source>
        <dbReference type="PROSITE-ProRule" id="PRU00042"/>
    </source>
</evidence>
<dbReference type="Gene3D" id="3.30.160.60">
    <property type="entry name" value="Classic Zinc Finger"/>
    <property type="match status" value="1"/>
</dbReference>
<protein>
    <recommendedName>
        <fullName evidence="4">C2H2-type domain-containing protein</fullName>
    </recommendedName>
</protein>
<proteinExistence type="predicted"/>
<name>A0A0D0B026_9AGAR</name>
<evidence type="ECO:0000259" key="4">
    <source>
        <dbReference type="PROSITE" id="PS50157"/>
    </source>
</evidence>
<keyword evidence="3" id="KW-0472">Membrane</keyword>
<gene>
    <name evidence="5" type="ORF">GYMLUDRAFT_47141</name>
</gene>
<dbReference type="GO" id="GO:0008270">
    <property type="term" value="F:zinc ion binding"/>
    <property type="evidence" value="ECO:0007669"/>
    <property type="project" value="UniProtKB-KW"/>
</dbReference>
<evidence type="ECO:0000313" key="6">
    <source>
        <dbReference type="Proteomes" id="UP000053593"/>
    </source>
</evidence>
<keyword evidence="6" id="KW-1185">Reference proteome</keyword>
<feature type="region of interest" description="Disordered" evidence="2">
    <location>
        <begin position="80"/>
        <end position="108"/>
    </location>
</feature>
<keyword evidence="3" id="KW-0812">Transmembrane</keyword>
<dbReference type="PROSITE" id="PS50157">
    <property type="entry name" value="ZINC_FINGER_C2H2_2"/>
    <property type="match status" value="1"/>
</dbReference>
<dbReference type="OrthoDB" id="654211at2759"/>
<keyword evidence="1" id="KW-0862">Zinc</keyword>
<evidence type="ECO:0000256" key="2">
    <source>
        <dbReference type="SAM" id="MobiDB-lite"/>
    </source>
</evidence>
<sequence>MNRHLKTHVDPKLRDALCYRCPVPGCKYKALQKGNVDTHLRIHSANRAFKCPEAESGCGFDTCDPGSLTRHRKRRHGYIPKPRKARARPRVQPSQPCPLEAAPSAAPAPQGSDAAVAANFSPAVFTVFTPPVVFPPTVGIYDRPKPSCTKEELLDAVVGAKEYTGFGEIIAQAPAPSILFPAYESTSALGGGAATIDIAIDFNFKKLAASRCLALLATDVATVGAGKADFVGVDSLNVLPSATAISSFLSIVAGAFAIGAFFCSLLKLIGAGIDVSDEN</sequence>
<accession>A0A0D0B026</accession>
<keyword evidence="3" id="KW-1133">Transmembrane helix</keyword>
<keyword evidence="1" id="KW-0479">Metal-binding</keyword>
<dbReference type="Proteomes" id="UP000053593">
    <property type="component" value="Unassembled WGS sequence"/>
</dbReference>
<evidence type="ECO:0000256" key="3">
    <source>
        <dbReference type="SAM" id="Phobius"/>
    </source>
</evidence>
<dbReference type="EMBL" id="KN834798">
    <property type="protein sequence ID" value="KIK56365.1"/>
    <property type="molecule type" value="Genomic_DNA"/>
</dbReference>
<dbReference type="SMART" id="SM00355">
    <property type="entry name" value="ZnF_C2H2"/>
    <property type="match status" value="2"/>
</dbReference>
<organism evidence="5 6">
    <name type="scientific">Collybiopsis luxurians FD-317 M1</name>
    <dbReference type="NCBI Taxonomy" id="944289"/>
    <lineage>
        <taxon>Eukaryota</taxon>
        <taxon>Fungi</taxon>
        <taxon>Dikarya</taxon>
        <taxon>Basidiomycota</taxon>
        <taxon>Agaricomycotina</taxon>
        <taxon>Agaricomycetes</taxon>
        <taxon>Agaricomycetidae</taxon>
        <taxon>Agaricales</taxon>
        <taxon>Marasmiineae</taxon>
        <taxon>Omphalotaceae</taxon>
        <taxon>Collybiopsis</taxon>
        <taxon>Collybiopsis luxurians</taxon>
    </lineage>
</organism>
<dbReference type="AlphaFoldDB" id="A0A0D0B026"/>